<dbReference type="PANTHER" id="PTHR30151">
    <property type="entry name" value="ALKANE SULFONATE ABC TRANSPORTER-RELATED, MEMBRANE SUBUNIT"/>
    <property type="match status" value="1"/>
</dbReference>
<keyword evidence="2" id="KW-0813">Transport</keyword>
<keyword evidence="4 7" id="KW-0812">Transmembrane</keyword>
<evidence type="ECO:0000256" key="3">
    <source>
        <dbReference type="ARBA" id="ARBA00022475"/>
    </source>
</evidence>
<evidence type="ECO:0000256" key="4">
    <source>
        <dbReference type="ARBA" id="ARBA00022692"/>
    </source>
</evidence>
<feature type="domain" description="ABC transmembrane type-1" evidence="8">
    <location>
        <begin position="59"/>
        <end position="243"/>
    </location>
</feature>
<feature type="transmembrane region" description="Helical" evidence="7">
    <location>
        <begin position="174"/>
        <end position="202"/>
    </location>
</feature>
<evidence type="ECO:0000256" key="1">
    <source>
        <dbReference type="ARBA" id="ARBA00004651"/>
    </source>
</evidence>
<evidence type="ECO:0000313" key="9">
    <source>
        <dbReference type="EMBL" id="CAB4750992.1"/>
    </source>
</evidence>
<evidence type="ECO:0000256" key="5">
    <source>
        <dbReference type="ARBA" id="ARBA00022989"/>
    </source>
</evidence>
<accession>A0A6J6TTS9</accession>
<dbReference type="EMBL" id="CAEZYZ010000128">
    <property type="protein sequence ID" value="CAB4750992.1"/>
    <property type="molecule type" value="Genomic_DNA"/>
</dbReference>
<dbReference type="PANTHER" id="PTHR30151:SF38">
    <property type="entry name" value="ALIPHATIC SULFONATES TRANSPORT PERMEASE PROTEIN SSUC-RELATED"/>
    <property type="match status" value="1"/>
</dbReference>
<reference evidence="9" key="1">
    <citation type="submission" date="2020-05" db="EMBL/GenBank/DDBJ databases">
        <authorList>
            <person name="Chiriac C."/>
            <person name="Salcher M."/>
            <person name="Ghai R."/>
            <person name="Kavagutti S V."/>
        </authorList>
    </citation>
    <scope>NUCLEOTIDE SEQUENCE</scope>
</reference>
<dbReference type="SUPFAM" id="SSF161098">
    <property type="entry name" value="MetI-like"/>
    <property type="match status" value="1"/>
</dbReference>
<dbReference type="EMBL" id="CAFBOM010000006">
    <property type="protein sequence ID" value="CAB4973670.1"/>
    <property type="molecule type" value="Genomic_DNA"/>
</dbReference>
<dbReference type="GO" id="GO:0005886">
    <property type="term" value="C:plasma membrane"/>
    <property type="evidence" value="ECO:0007669"/>
    <property type="project" value="UniProtKB-SubCell"/>
</dbReference>
<evidence type="ECO:0000313" key="10">
    <source>
        <dbReference type="EMBL" id="CAB4973670.1"/>
    </source>
</evidence>
<comment type="subcellular location">
    <subcellularLocation>
        <location evidence="1">Cell membrane</location>
        <topology evidence="1">Multi-pass membrane protein</topology>
    </subcellularLocation>
</comment>
<feature type="transmembrane region" description="Helical" evidence="7">
    <location>
        <begin position="96"/>
        <end position="117"/>
    </location>
</feature>
<dbReference type="Pfam" id="PF00528">
    <property type="entry name" value="BPD_transp_1"/>
    <property type="match status" value="1"/>
</dbReference>
<gene>
    <name evidence="9" type="ORF">UFOPK2810_00849</name>
    <name evidence="10" type="ORF">UFOPK3957_00074</name>
</gene>
<dbReference type="GO" id="GO:0055085">
    <property type="term" value="P:transmembrane transport"/>
    <property type="evidence" value="ECO:0007669"/>
    <property type="project" value="InterPro"/>
</dbReference>
<dbReference type="Gene3D" id="1.10.3720.10">
    <property type="entry name" value="MetI-like"/>
    <property type="match status" value="1"/>
</dbReference>
<feature type="transmembrane region" description="Helical" evidence="7">
    <location>
        <begin position="222"/>
        <end position="242"/>
    </location>
</feature>
<evidence type="ECO:0000256" key="7">
    <source>
        <dbReference type="SAM" id="Phobius"/>
    </source>
</evidence>
<protein>
    <submittedName>
        <fullName evidence="9">Unannotated protein</fullName>
    </submittedName>
</protein>
<evidence type="ECO:0000256" key="6">
    <source>
        <dbReference type="ARBA" id="ARBA00023136"/>
    </source>
</evidence>
<dbReference type="PROSITE" id="PS50928">
    <property type="entry name" value="ABC_TM1"/>
    <property type="match status" value="1"/>
</dbReference>
<dbReference type="AlphaFoldDB" id="A0A6J6TTS9"/>
<proteinExistence type="predicted"/>
<keyword evidence="6 7" id="KW-0472">Membrane</keyword>
<dbReference type="InterPro" id="IPR035906">
    <property type="entry name" value="MetI-like_sf"/>
</dbReference>
<keyword evidence="3" id="KW-1003">Cell membrane</keyword>
<feature type="transmembrane region" description="Helical" evidence="7">
    <location>
        <begin position="123"/>
        <end position="144"/>
    </location>
</feature>
<dbReference type="CDD" id="cd06261">
    <property type="entry name" value="TM_PBP2"/>
    <property type="match status" value="1"/>
</dbReference>
<evidence type="ECO:0000259" key="8">
    <source>
        <dbReference type="PROSITE" id="PS50928"/>
    </source>
</evidence>
<sequence length="252" mass="26953">MPVRTMRVPAGLISAVVALVIWQAATSIWPLANSSVPTATSTVARLWVMLFMSETWASIWLTVQMALVGFLIALAIAIPFGVLIGLSRFALLSTKFTFDFFKVIPPIVIIPITILVFGPTQQMGVFLVVFALVFALAIQTAYGVRDTDPVLIETMKCYGLGRTRQVLFARLPAAAPFIAVGIRISVSAAMIVAVVAGLVGGAPGLGRDLLLSQTSGENAETFAIVLILGILGLAISRLVVLLQRRVIFWSPS</sequence>
<organism evidence="9">
    <name type="scientific">freshwater metagenome</name>
    <dbReference type="NCBI Taxonomy" id="449393"/>
    <lineage>
        <taxon>unclassified sequences</taxon>
        <taxon>metagenomes</taxon>
        <taxon>ecological metagenomes</taxon>
    </lineage>
</organism>
<feature type="transmembrane region" description="Helical" evidence="7">
    <location>
        <begin position="58"/>
        <end position="84"/>
    </location>
</feature>
<evidence type="ECO:0000256" key="2">
    <source>
        <dbReference type="ARBA" id="ARBA00022448"/>
    </source>
</evidence>
<name>A0A6J6TTS9_9ZZZZ</name>
<keyword evidence="5 7" id="KW-1133">Transmembrane helix</keyword>
<dbReference type="InterPro" id="IPR000515">
    <property type="entry name" value="MetI-like"/>
</dbReference>